<accession>A0ABN7X016</accession>
<evidence type="ECO:0000256" key="1">
    <source>
        <dbReference type="PROSITE-ProRule" id="PRU10141"/>
    </source>
</evidence>
<name>A0ABN7X016_GIGMA</name>
<dbReference type="PROSITE" id="PS00107">
    <property type="entry name" value="PROTEIN_KINASE_ATP"/>
    <property type="match status" value="1"/>
</dbReference>
<dbReference type="InterPro" id="IPR017441">
    <property type="entry name" value="Protein_kinase_ATP_BS"/>
</dbReference>
<keyword evidence="1" id="KW-0547">Nucleotide-binding</keyword>
<sequence length="87" mass="10045">YKGLDIDDGIKELLGNDKYRLAWISYEFKKIEEIGRGGFATVYGAEWTSRKIDGGEINSYIVLKKFRENDYLNEIKNYCEIGVINPS</sequence>
<evidence type="ECO:0000313" key="2">
    <source>
        <dbReference type="EMBL" id="CAG8844228.1"/>
    </source>
</evidence>
<feature type="non-terminal residue" evidence="2">
    <location>
        <position position="1"/>
    </location>
</feature>
<dbReference type="InterPro" id="IPR011009">
    <property type="entry name" value="Kinase-like_dom_sf"/>
</dbReference>
<reference evidence="2 3" key="1">
    <citation type="submission" date="2021-06" db="EMBL/GenBank/DDBJ databases">
        <authorList>
            <person name="Kallberg Y."/>
            <person name="Tangrot J."/>
            <person name="Rosling A."/>
        </authorList>
    </citation>
    <scope>NUCLEOTIDE SEQUENCE [LARGE SCALE GENOMIC DNA]</scope>
    <source>
        <strain evidence="2 3">120-4 pot B 10/14</strain>
    </source>
</reference>
<feature type="binding site" evidence="1">
    <location>
        <position position="64"/>
    </location>
    <ligand>
        <name>ATP</name>
        <dbReference type="ChEBI" id="CHEBI:30616"/>
    </ligand>
</feature>
<dbReference type="EMBL" id="CAJVQB010075125">
    <property type="protein sequence ID" value="CAG8844228.1"/>
    <property type="molecule type" value="Genomic_DNA"/>
</dbReference>
<proteinExistence type="predicted"/>
<dbReference type="Proteomes" id="UP000789901">
    <property type="component" value="Unassembled WGS sequence"/>
</dbReference>
<dbReference type="Gene3D" id="3.30.200.20">
    <property type="entry name" value="Phosphorylase Kinase, domain 1"/>
    <property type="match status" value="1"/>
</dbReference>
<keyword evidence="3" id="KW-1185">Reference proteome</keyword>
<dbReference type="SUPFAM" id="SSF56112">
    <property type="entry name" value="Protein kinase-like (PK-like)"/>
    <property type="match status" value="1"/>
</dbReference>
<gene>
    <name evidence="2" type="ORF">GMARGA_LOCUS36976</name>
</gene>
<feature type="non-terminal residue" evidence="2">
    <location>
        <position position="87"/>
    </location>
</feature>
<protein>
    <submittedName>
        <fullName evidence="2">44104_t:CDS:1</fullName>
    </submittedName>
</protein>
<evidence type="ECO:0000313" key="3">
    <source>
        <dbReference type="Proteomes" id="UP000789901"/>
    </source>
</evidence>
<keyword evidence="1" id="KW-0067">ATP-binding</keyword>
<organism evidence="2 3">
    <name type="scientific">Gigaspora margarita</name>
    <dbReference type="NCBI Taxonomy" id="4874"/>
    <lineage>
        <taxon>Eukaryota</taxon>
        <taxon>Fungi</taxon>
        <taxon>Fungi incertae sedis</taxon>
        <taxon>Mucoromycota</taxon>
        <taxon>Glomeromycotina</taxon>
        <taxon>Glomeromycetes</taxon>
        <taxon>Diversisporales</taxon>
        <taxon>Gigasporaceae</taxon>
        <taxon>Gigaspora</taxon>
    </lineage>
</organism>
<comment type="caution">
    <text evidence="2">The sequence shown here is derived from an EMBL/GenBank/DDBJ whole genome shotgun (WGS) entry which is preliminary data.</text>
</comment>